<reference evidence="1" key="1">
    <citation type="submission" date="2018-05" db="EMBL/GenBank/DDBJ databases">
        <authorList>
            <person name="Lanie J.A."/>
            <person name="Ng W.-L."/>
            <person name="Kazmierczak K.M."/>
            <person name="Andrzejewski T.M."/>
            <person name="Davidsen T.M."/>
            <person name="Wayne K.J."/>
            <person name="Tettelin H."/>
            <person name="Glass J.I."/>
            <person name="Rusch D."/>
            <person name="Podicherti R."/>
            <person name="Tsui H.-C.T."/>
            <person name="Winkler M.E."/>
        </authorList>
    </citation>
    <scope>NUCLEOTIDE SEQUENCE</scope>
</reference>
<dbReference type="EMBL" id="UINC01100436">
    <property type="protein sequence ID" value="SVC60494.1"/>
    <property type="molecule type" value="Genomic_DNA"/>
</dbReference>
<protein>
    <submittedName>
        <fullName evidence="1">Uncharacterized protein</fullName>
    </submittedName>
</protein>
<sequence length="56" mass="6566">VRQGIVKLQKAQILHEDNRLLGEKDILYAKLLQAEKELIKSTISFFDYLEESKITF</sequence>
<evidence type="ECO:0000313" key="1">
    <source>
        <dbReference type="EMBL" id="SVC60494.1"/>
    </source>
</evidence>
<dbReference type="AlphaFoldDB" id="A0A382NH14"/>
<feature type="non-terminal residue" evidence="1">
    <location>
        <position position="1"/>
    </location>
</feature>
<organism evidence="1">
    <name type="scientific">marine metagenome</name>
    <dbReference type="NCBI Taxonomy" id="408172"/>
    <lineage>
        <taxon>unclassified sequences</taxon>
        <taxon>metagenomes</taxon>
        <taxon>ecological metagenomes</taxon>
    </lineage>
</organism>
<proteinExistence type="predicted"/>
<name>A0A382NH14_9ZZZZ</name>
<gene>
    <name evidence="1" type="ORF">METZ01_LOCUS313348</name>
</gene>
<accession>A0A382NH14</accession>